<gene>
    <name evidence="1" type="ORF">AF91_03530</name>
</gene>
<name>A0A806LBS0_LACPA</name>
<organism evidence="1 2">
    <name type="scientific">Lacticaseibacillus paracasei N1115</name>
    <dbReference type="NCBI Taxonomy" id="1446494"/>
    <lineage>
        <taxon>Bacteria</taxon>
        <taxon>Bacillati</taxon>
        <taxon>Bacillota</taxon>
        <taxon>Bacilli</taxon>
        <taxon>Lactobacillales</taxon>
        <taxon>Lactobacillaceae</taxon>
        <taxon>Lacticaseibacillus</taxon>
    </lineage>
</organism>
<protein>
    <submittedName>
        <fullName evidence="1">Uncharacterized protein</fullName>
    </submittedName>
</protein>
<sequence>MNPIFKNIRIMQQCEISFIYKFNKIGAFMPNALAQLLGML</sequence>
<proteinExistence type="predicted"/>
<dbReference type="AlphaFoldDB" id="A0A806LBS0"/>
<dbReference type="Proteomes" id="UP000019441">
    <property type="component" value="Chromosome"/>
</dbReference>
<dbReference type="EMBL" id="CP007122">
    <property type="protein sequence ID" value="AHJ34416.1"/>
    <property type="molecule type" value="Genomic_DNA"/>
</dbReference>
<evidence type="ECO:0000313" key="2">
    <source>
        <dbReference type="Proteomes" id="UP000019441"/>
    </source>
</evidence>
<reference evidence="1 2" key="1">
    <citation type="journal article" date="2014" name="Genome Announc.">
        <title>Whole Genome Sequence of the Probiotic Strain Lactobacillus paracasei N1115, Isolated from Traditional Chinese Fermented Milk.</title>
        <authorList>
            <person name="Wang S."/>
            <person name="Zhu H."/>
            <person name="He F."/>
            <person name="Luo Y."/>
            <person name="Kang Z."/>
            <person name="Lu C."/>
            <person name="Feng L."/>
            <person name="Lu X."/>
            <person name="Xue Y."/>
            <person name="Wang H."/>
        </authorList>
    </citation>
    <scope>NUCLEOTIDE SEQUENCE [LARGE SCALE GENOMIC DNA]</scope>
    <source>
        <strain evidence="1 2">N1115</strain>
    </source>
</reference>
<accession>A0A806LBS0</accession>
<dbReference type="KEGG" id="lpq:AF91_03530"/>
<evidence type="ECO:0000313" key="1">
    <source>
        <dbReference type="EMBL" id="AHJ34416.1"/>
    </source>
</evidence>